<protein>
    <submittedName>
        <fullName evidence="1">Uncharacterized protein</fullName>
    </submittedName>
</protein>
<gene>
    <name evidence="1" type="ORF">FA95DRAFT_227874</name>
</gene>
<name>A0ACB8RKB0_9AGAM</name>
<organism evidence="1 2">
    <name type="scientific">Auriscalpium vulgare</name>
    <dbReference type="NCBI Taxonomy" id="40419"/>
    <lineage>
        <taxon>Eukaryota</taxon>
        <taxon>Fungi</taxon>
        <taxon>Dikarya</taxon>
        <taxon>Basidiomycota</taxon>
        <taxon>Agaricomycotina</taxon>
        <taxon>Agaricomycetes</taxon>
        <taxon>Russulales</taxon>
        <taxon>Auriscalpiaceae</taxon>
        <taxon>Auriscalpium</taxon>
    </lineage>
</organism>
<keyword evidence="2" id="KW-1185">Reference proteome</keyword>
<sequence>MPSSTARAPPRRRRLSHDHRLADFIPMYTQIIIRWRLRANAPSAPCVTSSNSRWTHRPPLLAPRRARHRAVSGSPEHLVKCPLAQNAETYAVTGRPDARHMQRFLYSRAAQSLCRDRINVGSRVRGTRPAVPVRRLSVAWRACAFIVRGRKASPPHDPSPCIRQWKVDAHGLACSCFARPPHTAVISGRARRRCAAPRTLANSISAFQAHVSRSQGPPRDRDNCLRTATPPVSRGLCRGCHANTAALCVSELPCGCKWPDSATGRSRNADRRGPGRAGGYPHRPPPPRSLLALGSCRCRRRWARTRLHAEGLIHRARAHRARRAVQALDGGRHRRRTHRRVRSMTSRQQPARCDVMSRRCIATVLPR</sequence>
<comment type="caution">
    <text evidence="1">The sequence shown here is derived from an EMBL/GenBank/DDBJ whole genome shotgun (WGS) entry which is preliminary data.</text>
</comment>
<dbReference type="Proteomes" id="UP000814033">
    <property type="component" value="Unassembled WGS sequence"/>
</dbReference>
<evidence type="ECO:0000313" key="2">
    <source>
        <dbReference type="Proteomes" id="UP000814033"/>
    </source>
</evidence>
<dbReference type="EMBL" id="MU275975">
    <property type="protein sequence ID" value="KAI0044679.1"/>
    <property type="molecule type" value="Genomic_DNA"/>
</dbReference>
<proteinExistence type="predicted"/>
<reference evidence="1" key="2">
    <citation type="journal article" date="2022" name="New Phytol.">
        <title>Evolutionary transition to the ectomycorrhizal habit in the genomes of a hyperdiverse lineage of mushroom-forming fungi.</title>
        <authorList>
            <person name="Looney B."/>
            <person name="Miyauchi S."/>
            <person name="Morin E."/>
            <person name="Drula E."/>
            <person name="Courty P.E."/>
            <person name="Kohler A."/>
            <person name="Kuo A."/>
            <person name="LaButti K."/>
            <person name="Pangilinan J."/>
            <person name="Lipzen A."/>
            <person name="Riley R."/>
            <person name="Andreopoulos W."/>
            <person name="He G."/>
            <person name="Johnson J."/>
            <person name="Nolan M."/>
            <person name="Tritt A."/>
            <person name="Barry K.W."/>
            <person name="Grigoriev I.V."/>
            <person name="Nagy L.G."/>
            <person name="Hibbett D."/>
            <person name="Henrissat B."/>
            <person name="Matheny P.B."/>
            <person name="Labbe J."/>
            <person name="Martin F.M."/>
        </authorList>
    </citation>
    <scope>NUCLEOTIDE SEQUENCE</scope>
    <source>
        <strain evidence="1">FP105234-sp</strain>
    </source>
</reference>
<reference evidence="1" key="1">
    <citation type="submission" date="2021-02" db="EMBL/GenBank/DDBJ databases">
        <authorList>
            <consortium name="DOE Joint Genome Institute"/>
            <person name="Ahrendt S."/>
            <person name="Looney B.P."/>
            <person name="Miyauchi S."/>
            <person name="Morin E."/>
            <person name="Drula E."/>
            <person name="Courty P.E."/>
            <person name="Chicoki N."/>
            <person name="Fauchery L."/>
            <person name="Kohler A."/>
            <person name="Kuo A."/>
            <person name="Labutti K."/>
            <person name="Pangilinan J."/>
            <person name="Lipzen A."/>
            <person name="Riley R."/>
            <person name="Andreopoulos W."/>
            <person name="He G."/>
            <person name="Johnson J."/>
            <person name="Barry K.W."/>
            <person name="Grigoriev I.V."/>
            <person name="Nagy L."/>
            <person name="Hibbett D."/>
            <person name="Henrissat B."/>
            <person name="Matheny P.B."/>
            <person name="Labbe J."/>
            <person name="Martin F."/>
        </authorList>
    </citation>
    <scope>NUCLEOTIDE SEQUENCE</scope>
    <source>
        <strain evidence="1">FP105234-sp</strain>
    </source>
</reference>
<evidence type="ECO:0000313" key="1">
    <source>
        <dbReference type="EMBL" id="KAI0044679.1"/>
    </source>
</evidence>
<accession>A0ACB8RKB0</accession>